<dbReference type="KEGG" id="adl:AURDEDRAFT_177732"/>
<gene>
    <name evidence="1" type="ORF">AURDEDRAFT_177732</name>
</gene>
<name>J0L9W5_AURST</name>
<evidence type="ECO:0000313" key="1">
    <source>
        <dbReference type="EMBL" id="EJD33186.1"/>
    </source>
</evidence>
<dbReference type="AlphaFoldDB" id="J0L9W5"/>
<dbReference type="EMBL" id="JH688382">
    <property type="protein sequence ID" value="EJD33186.1"/>
    <property type="molecule type" value="Genomic_DNA"/>
</dbReference>
<dbReference type="Proteomes" id="UP000006514">
    <property type="component" value="Unassembled WGS sequence"/>
</dbReference>
<keyword evidence="2" id="KW-1185">Reference proteome</keyword>
<sequence>MRPLSELAARRKRRVPIIPSTPSSSSPESFIIERYDALVSLQAPQAPARPRRLAPCSLQPGTPSTLALCAASVRPGGARHRDARGSRRGHRQLGIRYVRRWYAGRPIVRSHAWTDVCKTPHARCSSHFRNHRQFETFILEAGHGALARRSCDCAAPDRGSIRRRETPAGIGRRLPRITRACGAADERVGTNVRWIARMSSKPQAVSMSVPGGMVEPSRQEGGWGHSYRVRVGARPIAGARLVQ</sequence>
<proteinExistence type="predicted"/>
<accession>J0L9W5</accession>
<reference evidence="2" key="1">
    <citation type="journal article" date="2012" name="Science">
        <title>The Paleozoic origin of enzymatic lignin decomposition reconstructed from 31 fungal genomes.</title>
        <authorList>
            <person name="Floudas D."/>
            <person name="Binder M."/>
            <person name="Riley R."/>
            <person name="Barry K."/>
            <person name="Blanchette R.A."/>
            <person name="Henrissat B."/>
            <person name="Martinez A.T."/>
            <person name="Otillar R."/>
            <person name="Spatafora J.W."/>
            <person name="Yadav J.S."/>
            <person name="Aerts A."/>
            <person name="Benoit I."/>
            <person name="Boyd A."/>
            <person name="Carlson A."/>
            <person name="Copeland A."/>
            <person name="Coutinho P.M."/>
            <person name="de Vries R.P."/>
            <person name="Ferreira P."/>
            <person name="Findley K."/>
            <person name="Foster B."/>
            <person name="Gaskell J."/>
            <person name="Glotzer D."/>
            <person name="Gorecki P."/>
            <person name="Heitman J."/>
            <person name="Hesse C."/>
            <person name="Hori C."/>
            <person name="Igarashi K."/>
            <person name="Jurgens J.A."/>
            <person name="Kallen N."/>
            <person name="Kersten P."/>
            <person name="Kohler A."/>
            <person name="Kuees U."/>
            <person name="Kumar T.K.A."/>
            <person name="Kuo A."/>
            <person name="LaButti K."/>
            <person name="Larrondo L.F."/>
            <person name="Lindquist E."/>
            <person name="Ling A."/>
            <person name="Lombard V."/>
            <person name="Lucas S."/>
            <person name="Lundell T."/>
            <person name="Martin R."/>
            <person name="McLaughlin D.J."/>
            <person name="Morgenstern I."/>
            <person name="Morin E."/>
            <person name="Murat C."/>
            <person name="Nagy L.G."/>
            <person name="Nolan M."/>
            <person name="Ohm R.A."/>
            <person name="Patyshakuliyeva A."/>
            <person name="Rokas A."/>
            <person name="Ruiz-Duenas F.J."/>
            <person name="Sabat G."/>
            <person name="Salamov A."/>
            <person name="Samejima M."/>
            <person name="Schmutz J."/>
            <person name="Slot J.C."/>
            <person name="St John F."/>
            <person name="Stenlid J."/>
            <person name="Sun H."/>
            <person name="Sun S."/>
            <person name="Syed K."/>
            <person name="Tsang A."/>
            <person name="Wiebenga A."/>
            <person name="Young D."/>
            <person name="Pisabarro A."/>
            <person name="Eastwood D.C."/>
            <person name="Martin F."/>
            <person name="Cullen D."/>
            <person name="Grigoriev I.V."/>
            <person name="Hibbett D.S."/>
        </authorList>
    </citation>
    <scope>NUCLEOTIDE SEQUENCE [LARGE SCALE GENOMIC DNA]</scope>
    <source>
        <strain evidence="2">TFB10046</strain>
    </source>
</reference>
<dbReference type="InParanoid" id="J0L9W5"/>
<evidence type="ECO:0000313" key="2">
    <source>
        <dbReference type="Proteomes" id="UP000006514"/>
    </source>
</evidence>
<organism evidence="1 2">
    <name type="scientific">Auricularia subglabra (strain TFB-10046 / SS5)</name>
    <name type="common">White-rot fungus</name>
    <name type="synonym">Auricularia delicata (strain TFB10046)</name>
    <dbReference type="NCBI Taxonomy" id="717982"/>
    <lineage>
        <taxon>Eukaryota</taxon>
        <taxon>Fungi</taxon>
        <taxon>Dikarya</taxon>
        <taxon>Basidiomycota</taxon>
        <taxon>Agaricomycotina</taxon>
        <taxon>Agaricomycetes</taxon>
        <taxon>Auriculariales</taxon>
        <taxon>Auriculariaceae</taxon>
        <taxon>Auricularia</taxon>
    </lineage>
</organism>
<protein>
    <submittedName>
        <fullName evidence="1">Uncharacterized protein</fullName>
    </submittedName>
</protein>